<reference evidence="2" key="1">
    <citation type="submission" date="2024-03" db="EMBL/GenBank/DDBJ databases">
        <title>WGS assembly of Saponaria officinalis var. Norfolk2.</title>
        <authorList>
            <person name="Jenkins J."/>
            <person name="Shu S."/>
            <person name="Grimwood J."/>
            <person name="Barry K."/>
            <person name="Goodstein D."/>
            <person name="Schmutz J."/>
            <person name="Leebens-Mack J."/>
            <person name="Osbourn A."/>
        </authorList>
    </citation>
    <scope>NUCLEOTIDE SEQUENCE [LARGE SCALE GENOMIC DNA]</scope>
    <source>
        <strain evidence="2">JIC</strain>
    </source>
</reference>
<protein>
    <submittedName>
        <fullName evidence="2">Uncharacterized protein</fullName>
    </submittedName>
</protein>
<evidence type="ECO:0000256" key="1">
    <source>
        <dbReference type="SAM" id="MobiDB-lite"/>
    </source>
</evidence>
<dbReference type="Proteomes" id="UP001443914">
    <property type="component" value="Unassembled WGS sequence"/>
</dbReference>
<dbReference type="PANTHER" id="PTHR33156">
    <property type="entry name" value="OS02G0230000 PROTEIN"/>
    <property type="match status" value="1"/>
</dbReference>
<evidence type="ECO:0000313" key="2">
    <source>
        <dbReference type="EMBL" id="KAK9667167.1"/>
    </source>
</evidence>
<gene>
    <name evidence="2" type="ORF">RND81_14G237900</name>
</gene>
<organism evidence="2 3">
    <name type="scientific">Saponaria officinalis</name>
    <name type="common">Common soapwort</name>
    <name type="synonym">Lychnis saponaria</name>
    <dbReference type="NCBI Taxonomy" id="3572"/>
    <lineage>
        <taxon>Eukaryota</taxon>
        <taxon>Viridiplantae</taxon>
        <taxon>Streptophyta</taxon>
        <taxon>Embryophyta</taxon>
        <taxon>Tracheophyta</taxon>
        <taxon>Spermatophyta</taxon>
        <taxon>Magnoliopsida</taxon>
        <taxon>eudicotyledons</taxon>
        <taxon>Gunneridae</taxon>
        <taxon>Pentapetalae</taxon>
        <taxon>Caryophyllales</taxon>
        <taxon>Caryophyllaceae</taxon>
        <taxon>Caryophylleae</taxon>
        <taxon>Saponaria</taxon>
    </lineage>
</organism>
<feature type="region of interest" description="Disordered" evidence="1">
    <location>
        <begin position="1"/>
        <end position="42"/>
    </location>
</feature>
<proteinExistence type="predicted"/>
<dbReference type="InterPro" id="IPR043459">
    <property type="entry name" value="NFD6/NOXY2-like"/>
</dbReference>
<evidence type="ECO:0000313" key="3">
    <source>
        <dbReference type="Proteomes" id="UP001443914"/>
    </source>
</evidence>
<accession>A0AAW1GSZ0</accession>
<feature type="compositionally biased region" description="Low complexity" evidence="1">
    <location>
        <begin position="9"/>
        <end position="23"/>
    </location>
</feature>
<sequence length="100" mass="10962">MAGRFGNVSRSLMSTTRSSSFLRSPPPSATHRLRSPPPFAARHRPSVAPLRSFAELGCVQSFLPFGNAAAMPCLTSHLSLDMRAFSELFNGTFCRTCQDR</sequence>
<comment type="caution">
    <text evidence="2">The sequence shown here is derived from an EMBL/GenBank/DDBJ whole genome shotgun (WGS) entry which is preliminary data.</text>
</comment>
<dbReference type="PANTHER" id="PTHR33156:SF26">
    <property type="entry name" value="OS12G0592200 PROTEIN"/>
    <property type="match status" value="1"/>
</dbReference>
<name>A0AAW1GSZ0_SAPOF</name>
<keyword evidence="3" id="KW-1185">Reference proteome</keyword>
<dbReference type="EMBL" id="JBDFQZ010000014">
    <property type="protein sequence ID" value="KAK9667167.1"/>
    <property type="molecule type" value="Genomic_DNA"/>
</dbReference>
<dbReference type="AlphaFoldDB" id="A0AAW1GSZ0"/>